<evidence type="ECO:0000256" key="1">
    <source>
        <dbReference type="SAM" id="MobiDB-lite"/>
    </source>
</evidence>
<comment type="caution">
    <text evidence="2">The sequence shown here is derived from an EMBL/GenBank/DDBJ whole genome shotgun (WGS) entry which is preliminary data.</text>
</comment>
<accession>A0A7J0CQA2</accession>
<proteinExistence type="predicted"/>
<reference evidence="2 3" key="1">
    <citation type="submission" date="2020-05" db="EMBL/GenBank/DDBJ databases">
        <title>Whole genome shotgun sequence of Streptomyces microflavus NBRC 13062.</title>
        <authorList>
            <person name="Komaki H."/>
            <person name="Tamura T."/>
        </authorList>
    </citation>
    <scope>NUCLEOTIDE SEQUENCE [LARGE SCALE GENOMIC DNA]</scope>
    <source>
        <strain evidence="2 3">NBRC 13062</strain>
    </source>
</reference>
<feature type="region of interest" description="Disordered" evidence="1">
    <location>
        <begin position="257"/>
        <end position="281"/>
    </location>
</feature>
<organism evidence="2 3">
    <name type="scientific">Streptomyces microflavus</name>
    <name type="common">Streptomyces lipmanii</name>
    <dbReference type="NCBI Taxonomy" id="1919"/>
    <lineage>
        <taxon>Bacteria</taxon>
        <taxon>Bacillati</taxon>
        <taxon>Actinomycetota</taxon>
        <taxon>Actinomycetes</taxon>
        <taxon>Kitasatosporales</taxon>
        <taxon>Streptomycetaceae</taxon>
        <taxon>Streptomyces</taxon>
    </lineage>
</organism>
<dbReference type="Proteomes" id="UP000498740">
    <property type="component" value="Unassembled WGS sequence"/>
</dbReference>
<dbReference type="AlphaFoldDB" id="A0A7J0CQA2"/>
<protein>
    <submittedName>
        <fullName evidence="2">Uncharacterized protein</fullName>
    </submittedName>
</protein>
<gene>
    <name evidence="2" type="ORF">Smic_30640</name>
</gene>
<feature type="compositionally biased region" description="Basic and acidic residues" evidence="1">
    <location>
        <begin position="261"/>
        <end position="275"/>
    </location>
</feature>
<dbReference type="EMBL" id="BLWD01000001">
    <property type="protein sequence ID" value="GFN04508.1"/>
    <property type="molecule type" value="Genomic_DNA"/>
</dbReference>
<evidence type="ECO:0000313" key="2">
    <source>
        <dbReference type="EMBL" id="GFN04508.1"/>
    </source>
</evidence>
<feature type="region of interest" description="Disordered" evidence="1">
    <location>
        <begin position="63"/>
        <end position="86"/>
    </location>
</feature>
<name>A0A7J0CQA2_STRMI</name>
<sequence length="281" mass="28434">MFSGPYAFDGVGQALDGARHGLVGEVPVAEDEGGGICLGRGQAVVVQARQAYVRPRRLLHHRARRAVRQGQEQVESGGRPADGLSGQPGREFAQEVVAAAFVAQAGGPQMAVVRAGGDEAGEGVLVDDGRRGASGVPRGEGVGPPFGSGDPAQPYGRGEGLAQRTEQGDMVRRGPLQVAHGMAVVAELGVVVVLHDQAVHLPCPVGEFGAAGGGEDDAGGELVGRGHDHGPGGSGLMQEVDAQAVLVHGYRDGGQPCGGHGEVELRPAGVLDRHVGVPGGP</sequence>
<feature type="region of interest" description="Disordered" evidence="1">
    <location>
        <begin position="212"/>
        <end position="236"/>
    </location>
</feature>
<feature type="region of interest" description="Disordered" evidence="1">
    <location>
        <begin position="123"/>
        <end position="152"/>
    </location>
</feature>
<evidence type="ECO:0000313" key="3">
    <source>
        <dbReference type="Proteomes" id="UP000498740"/>
    </source>
</evidence>